<protein>
    <recommendedName>
        <fullName evidence="6">Ig-like domain-containing protein</fullName>
    </recommendedName>
</protein>
<evidence type="ECO:0000256" key="4">
    <source>
        <dbReference type="SAM" id="MobiDB-lite"/>
    </source>
</evidence>
<dbReference type="Ensembl" id="ENSCAFT00040000693.1">
    <property type="protein sequence ID" value="ENSCAFP00040000585.1"/>
    <property type="gene ID" value="ENSCAFG00040000410.1"/>
</dbReference>
<reference evidence="7" key="1">
    <citation type="submission" date="2018-10" db="EMBL/GenBank/DDBJ databases">
        <title>De novo assembly of a Great Dane genome.</title>
        <authorList>
            <person name="Kidd J.M."/>
            <person name="Pendleton A.L."/>
            <person name="Shen F."/>
            <person name="Emery S."/>
        </authorList>
    </citation>
    <scope>NUCLEOTIDE SEQUENCE [LARGE SCALE GENOMIC DNA]</scope>
    <source>
        <strain evidence="7">Great Dane</strain>
    </source>
</reference>
<dbReference type="Pfam" id="PF00047">
    <property type="entry name" value="ig"/>
    <property type="match status" value="1"/>
</dbReference>
<reference evidence="7" key="2">
    <citation type="submission" date="2025-08" db="UniProtKB">
        <authorList>
            <consortium name="Ensembl"/>
        </authorList>
    </citation>
    <scope>IDENTIFICATION</scope>
</reference>
<evidence type="ECO:0000256" key="1">
    <source>
        <dbReference type="ARBA" id="ARBA00022729"/>
    </source>
</evidence>
<dbReference type="GO" id="GO:0007166">
    <property type="term" value="P:cell surface receptor signaling pathway"/>
    <property type="evidence" value="ECO:0007669"/>
    <property type="project" value="UniProtKB-ARBA"/>
</dbReference>
<organism evidence="7 8">
    <name type="scientific">Canis lupus familiaris</name>
    <name type="common">Dog</name>
    <name type="synonym">Canis familiaris</name>
    <dbReference type="NCBI Taxonomy" id="9615"/>
    <lineage>
        <taxon>Eukaryota</taxon>
        <taxon>Metazoa</taxon>
        <taxon>Chordata</taxon>
        <taxon>Craniata</taxon>
        <taxon>Vertebrata</taxon>
        <taxon>Euteleostomi</taxon>
        <taxon>Mammalia</taxon>
        <taxon>Eutheria</taxon>
        <taxon>Laurasiatheria</taxon>
        <taxon>Carnivora</taxon>
        <taxon>Caniformia</taxon>
        <taxon>Canidae</taxon>
        <taxon>Canis</taxon>
    </lineage>
</organism>
<proteinExistence type="predicted"/>
<dbReference type="InterPro" id="IPR007110">
    <property type="entry name" value="Ig-like_dom"/>
</dbReference>
<dbReference type="InterPro" id="IPR013783">
    <property type="entry name" value="Ig-like_fold"/>
</dbReference>
<name>A0A8C0PS59_CANLF</name>
<dbReference type="Proteomes" id="UP000694542">
    <property type="component" value="Chromosome 1"/>
</dbReference>
<keyword evidence="3" id="KW-0393">Immunoglobulin domain</keyword>
<dbReference type="InterPro" id="IPR013151">
    <property type="entry name" value="Immunoglobulin_dom"/>
</dbReference>
<dbReference type="FunFam" id="2.60.40.10:FF:000049">
    <property type="entry name" value="Leukocyte immunoglobulin-like receptor subfamily B member 1"/>
    <property type="match status" value="4"/>
</dbReference>
<dbReference type="PROSITE" id="PS50835">
    <property type="entry name" value="IG_LIKE"/>
    <property type="match status" value="1"/>
</dbReference>
<feature type="signal peptide" evidence="5">
    <location>
        <begin position="1"/>
        <end position="28"/>
    </location>
</feature>
<feature type="region of interest" description="Disordered" evidence="4">
    <location>
        <begin position="470"/>
        <end position="510"/>
    </location>
</feature>
<dbReference type="AlphaFoldDB" id="A0A8C0PS59"/>
<evidence type="ECO:0000256" key="5">
    <source>
        <dbReference type="SAM" id="SignalP"/>
    </source>
</evidence>
<feature type="domain" description="Ig-like" evidence="6">
    <location>
        <begin position="32"/>
        <end position="119"/>
    </location>
</feature>
<dbReference type="SMART" id="SM00409">
    <property type="entry name" value="IG"/>
    <property type="match status" value="4"/>
</dbReference>
<dbReference type="SMART" id="SM00408">
    <property type="entry name" value="IGc2"/>
    <property type="match status" value="4"/>
</dbReference>
<feature type="chain" id="PRO_5034966587" description="Ig-like domain-containing protein" evidence="5">
    <location>
        <begin position="29"/>
        <end position="549"/>
    </location>
</feature>
<dbReference type="PANTHER" id="PTHR11738">
    <property type="entry name" value="MHC CLASS I NK CELL RECEPTOR"/>
    <property type="match status" value="1"/>
</dbReference>
<evidence type="ECO:0000256" key="2">
    <source>
        <dbReference type="ARBA" id="ARBA00023157"/>
    </source>
</evidence>
<dbReference type="SUPFAM" id="SSF48726">
    <property type="entry name" value="Immunoglobulin"/>
    <property type="match status" value="4"/>
</dbReference>
<evidence type="ECO:0000259" key="6">
    <source>
        <dbReference type="PROSITE" id="PS50835"/>
    </source>
</evidence>
<accession>A0A8C0PS59</accession>
<dbReference type="Gene3D" id="2.60.40.10">
    <property type="entry name" value="Immunoglobulins"/>
    <property type="match status" value="4"/>
</dbReference>
<dbReference type="InterPro" id="IPR050412">
    <property type="entry name" value="Ig-like_Receptors_ImmuneReg"/>
</dbReference>
<keyword evidence="1 5" id="KW-0732">Signal</keyword>
<evidence type="ECO:0000256" key="3">
    <source>
        <dbReference type="ARBA" id="ARBA00023319"/>
    </source>
</evidence>
<dbReference type="InterPro" id="IPR036179">
    <property type="entry name" value="Ig-like_dom_sf"/>
</dbReference>
<keyword evidence="2" id="KW-1015">Disulfide bond</keyword>
<sequence length="549" mass="59864">MGSSTSTLNLTVLLYLGLCWGPWDQAQAGTLPKPSIWADPGLMATKGSSVTLWCQTSLQADAYYLFKERVSGYLYMEISQDSKTKASFSIESMSTHEAGRYQCAYQSRKSWSQRSDLLTLVVTGVLGAPTLSANPGPVVASGVNMSLSCSSRYPWYSFHLLKEQGADVPQHLDLTILRERYRALFPVGPVNTSHGGTYRCYISQQSYPYSWSHPSDPLHLQVTGAYREPSLMAQPGSLVHSGDNLTLQCRSEAGFDRFALTKDEELRPAQHLDGQPSPDFPLDPVSRTHGGRYRCYSGHNLSSTWSAPSAPLDILITGIYPKPSLSAQPGPSVSWGENVTLQCRSEIWFNTFHLSKEGSLAPPQHLHLQDTAIPYEVNFTLNPVTSDHQGTYRCYSSHNSSPYLLSSPSDSLELLVSVLGAAPPETPTPECVTSRGWTPGGTKVTLSGMACVWRDHRALGSLSLGQMAGGVRAEREDGAQLGRSPAPPTLSRSPGGSEDAPLFPHRGKPGRCQEVVGGRSSALACLSHFLRLHPREVACHWDNPSDSKR</sequence>
<evidence type="ECO:0000313" key="7">
    <source>
        <dbReference type="Ensembl" id="ENSCAFP00040000585.1"/>
    </source>
</evidence>
<dbReference type="InterPro" id="IPR003599">
    <property type="entry name" value="Ig_sub"/>
</dbReference>
<dbReference type="Pfam" id="PF13895">
    <property type="entry name" value="Ig_2"/>
    <property type="match status" value="1"/>
</dbReference>
<dbReference type="InterPro" id="IPR003598">
    <property type="entry name" value="Ig_sub2"/>
</dbReference>
<evidence type="ECO:0000313" key="8">
    <source>
        <dbReference type="Proteomes" id="UP000694542"/>
    </source>
</evidence>
<dbReference type="PANTHER" id="PTHR11738:SF88">
    <property type="entry name" value="IG-LIKE DOMAIN-CONTAINING PROTEIN"/>
    <property type="match status" value="1"/>
</dbReference>